<dbReference type="InterPro" id="IPR009609">
    <property type="entry name" value="Phosphonate_metab_PhnG"/>
</dbReference>
<proteinExistence type="predicted"/>
<dbReference type="NCBIfam" id="TIGR03293">
    <property type="entry name" value="PhnG_redo"/>
    <property type="match status" value="1"/>
</dbReference>
<name>A0ABU0ALE0_9BACI</name>
<protein>
    <submittedName>
        <fullName evidence="1">Alpha-D-ribose 1-methylphosphonate 5-triphosphate synthase subunit PhnG</fullName>
        <ecNumber evidence="1">2.7.8.37</ecNumber>
    </submittedName>
</protein>
<accession>A0ABU0ALE0</accession>
<dbReference type="GO" id="GO:0061693">
    <property type="term" value="F:alpha-D-ribose 1-methylphosphonate 5-triphosphate synthase activity"/>
    <property type="evidence" value="ECO:0007669"/>
    <property type="project" value="UniProtKB-EC"/>
</dbReference>
<dbReference type="EMBL" id="JAUSUB010000017">
    <property type="protein sequence ID" value="MDQ0271845.1"/>
    <property type="molecule type" value="Genomic_DNA"/>
</dbReference>
<evidence type="ECO:0000313" key="2">
    <source>
        <dbReference type="Proteomes" id="UP001238088"/>
    </source>
</evidence>
<dbReference type="Proteomes" id="UP001238088">
    <property type="component" value="Unassembled WGS sequence"/>
</dbReference>
<keyword evidence="2" id="KW-1185">Reference proteome</keyword>
<dbReference type="RefSeq" id="WP_307477168.1">
    <property type="nucleotide sequence ID" value="NZ_JAUSUB010000017.1"/>
</dbReference>
<evidence type="ECO:0000313" key="1">
    <source>
        <dbReference type="EMBL" id="MDQ0271845.1"/>
    </source>
</evidence>
<gene>
    <name evidence="1" type="ORF">J2S17_003733</name>
</gene>
<dbReference type="EC" id="2.7.8.37" evidence="1"/>
<sequence length="140" mass="15889">MNRRRRTKILIQGSPSLAKEMAAEVIQKYQVSEILAPQYGLTMVKMRETAKNSLFYIGEVLITEAKVEIKGEIGIGLVVGMKDDLAQHLAVIDAAYQVNLPISLKWDEKLMKLEKKLLVDQAKEQAEIFKTKVQFHTMDV</sequence>
<organism evidence="1 2">
    <name type="scientific">Cytobacillus purgationiresistens</name>
    <dbReference type="NCBI Taxonomy" id="863449"/>
    <lineage>
        <taxon>Bacteria</taxon>
        <taxon>Bacillati</taxon>
        <taxon>Bacillota</taxon>
        <taxon>Bacilli</taxon>
        <taxon>Bacillales</taxon>
        <taxon>Bacillaceae</taxon>
        <taxon>Cytobacillus</taxon>
    </lineage>
</organism>
<keyword evidence="1" id="KW-0808">Transferase</keyword>
<dbReference type="Pfam" id="PF06754">
    <property type="entry name" value="PhnG"/>
    <property type="match status" value="1"/>
</dbReference>
<comment type="caution">
    <text evidence="1">The sequence shown here is derived from an EMBL/GenBank/DDBJ whole genome shotgun (WGS) entry which is preliminary data.</text>
</comment>
<reference evidence="1 2" key="1">
    <citation type="submission" date="2023-07" db="EMBL/GenBank/DDBJ databases">
        <title>Genomic Encyclopedia of Type Strains, Phase IV (KMG-IV): sequencing the most valuable type-strain genomes for metagenomic binning, comparative biology and taxonomic classification.</title>
        <authorList>
            <person name="Goeker M."/>
        </authorList>
    </citation>
    <scope>NUCLEOTIDE SEQUENCE [LARGE SCALE GENOMIC DNA]</scope>
    <source>
        <strain evidence="1 2">DSM 23494</strain>
    </source>
</reference>